<name>A0A2V2ZTC1_9BACI</name>
<dbReference type="Proteomes" id="UP000247150">
    <property type="component" value="Unassembled WGS sequence"/>
</dbReference>
<comment type="caution">
    <text evidence="1">The sequence shown here is derived from an EMBL/GenBank/DDBJ whole genome shotgun (WGS) entry which is preliminary data.</text>
</comment>
<sequence length="72" mass="8545">MLKWSTTSVKLCLMLDKFQNMLDKPSNMQGKTRKVLVIFNNMIDKPRHMLDNSWRFSLKLKSFVFKALSHIN</sequence>
<evidence type="ECO:0000313" key="2">
    <source>
        <dbReference type="Proteomes" id="UP000247150"/>
    </source>
</evidence>
<reference evidence="1 2" key="1">
    <citation type="submission" date="2018-05" db="EMBL/GenBank/DDBJ databases">
        <title>Freshwater and sediment microbial communities from various areas in North America, analyzing microbe dynamics in response to fracking.</title>
        <authorList>
            <person name="Lamendella R."/>
        </authorList>
    </citation>
    <scope>NUCLEOTIDE SEQUENCE [LARGE SCALE GENOMIC DNA]</scope>
    <source>
        <strain evidence="1 2">15_TX</strain>
    </source>
</reference>
<accession>A0A2V2ZTC1</accession>
<protein>
    <submittedName>
        <fullName evidence="1">Uncharacterized protein</fullName>
    </submittedName>
</protein>
<proteinExistence type="predicted"/>
<evidence type="ECO:0000313" key="1">
    <source>
        <dbReference type="EMBL" id="PWW25722.1"/>
    </source>
</evidence>
<dbReference type="AlphaFoldDB" id="A0A2V2ZTC1"/>
<organism evidence="1 2">
    <name type="scientific">Cytobacillus oceanisediminis</name>
    <dbReference type="NCBI Taxonomy" id="665099"/>
    <lineage>
        <taxon>Bacteria</taxon>
        <taxon>Bacillati</taxon>
        <taxon>Bacillota</taxon>
        <taxon>Bacilli</taxon>
        <taxon>Bacillales</taxon>
        <taxon>Bacillaceae</taxon>
        <taxon>Cytobacillus</taxon>
    </lineage>
</organism>
<gene>
    <name evidence="1" type="ORF">DFO73_11214</name>
</gene>
<dbReference type="EMBL" id="QGTW01000012">
    <property type="protein sequence ID" value="PWW25722.1"/>
    <property type="molecule type" value="Genomic_DNA"/>
</dbReference>